<gene>
    <name evidence="9" type="primary">cysS</name>
    <name evidence="12" type="ORF">COV04_01950</name>
</gene>
<evidence type="ECO:0000313" key="13">
    <source>
        <dbReference type="Proteomes" id="UP000231152"/>
    </source>
</evidence>
<keyword evidence="9" id="KW-0963">Cytoplasm</keyword>
<feature type="domain" description="tRNA synthetases class I catalytic" evidence="10">
    <location>
        <begin position="17"/>
        <end position="330"/>
    </location>
</feature>
<keyword evidence="3 9" id="KW-0479">Metal-binding</keyword>
<dbReference type="PRINTS" id="PR00983">
    <property type="entry name" value="TRNASYNTHCYS"/>
</dbReference>
<dbReference type="Gene3D" id="1.20.120.1910">
    <property type="entry name" value="Cysteine-tRNA ligase, C-terminal anti-codon recognition domain"/>
    <property type="match status" value="1"/>
</dbReference>
<dbReference type="InterPro" id="IPR024909">
    <property type="entry name" value="Cys-tRNA/MSH_ligase"/>
</dbReference>
<protein>
    <recommendedName>
        <fullName evidence="9">Cysteine--tRNA ligase</fullName>
        <ecNumber evidence="9">6.1.1.16</ecNumber>
    </recommendedName>
    <alternativeName>
        <fullName evidence="9">Cysteinyl-tRNA synthetase</fullName>
        <shortName evidence="9">CysRS</shortName>
    </alternativeName>
</protein>
<feature type="binding site" evidence="9">
    <location>
        <position position="29"/>
    </location>
    <ligand>
        <name>Zn(2+)</name>
        <dbReference type="ChEBI" id="CHEBI:29105"/>
    </ligand>
</feature>
<evidence type="ECO:0000256" key="1">
    <source>
        <dbReference type="ARBA" id="ARBA00011245"/>
    </source>
</evidence>
<keyword evidence="7 9" id="KW-0648">Protein biosynthesis</keyword>
<dbReference type="Gene3D" id="3.40.50.620">
    <property type="entry name" value="HUPs"/>
    <property type="match status" value="1"/>
</dbReference>
<evidence type="ECO:0000256" key="6">
    <source>
        <dbReference type="ARBA" id="ARBA00022840"/>
    </source>
</evidence>
<feature type="binding site" evidence="9">
    <location>
        <position position="221"/>
    </location>
    <ligand>
        <name>Zn(2+)</name>
        <dbReference type="ChEBI" id="CHEBI:29105"/>
    </ligand>
</feature>
<dbReference type="HAMAP" id="MF_00041">
    <property type="entry name" value="Cys_tRNA_synth"/>
    <property type="match status" value="1"/>
</dbReference>
<evidence type="ECO:0000256" key="9">
    <source>
        <dbReference type="HAMAP-Rule" id="MF_00041"/>
    </source>
</evidence>
<dbReference type="SUPFAM" id="SSF47323">
    <property type="entry name" value="Anticodon-binding domain of a subclass of class I aminoacyl-tRNA synthetases"/>
    <property type="match status" value="1"/>
</dbReference>
<keyword evidence="6 9" id="KW-0067">ATP-binding</keyword>
<dbReference type="GO" id="GO:0006423">
    <property type="term" value="P:cysteinyl-tRNA aminoacylation"/>
    <property type="evidence" value="ECO:0007669"/>
    <property type="project" value="UniProtKB-UniRule"/>
</dbReference>
<dbReference type="AlphaFoldDB" id="A0A2M8LEW1"/>
<dbReference type="CDD" id="cd00672">
    <property type="entry name" value="CysRS_core"/>
    <property type="match status" value="1"/>
</dbReference>
<feature type="short sequence motif" description="'KMSKS' region" evidence="9">
    <location>
        <begin position="282"/>
        <end position="286"/>
    </location>
</feature>
<feature type="binding site" evidence="9">
    <location>
        <position position="250"/>
    </location>
    <ligand>
        <name>Zn(2+)</name>
        <dbReference type="ChEBI" id="CHEBI:29105"/>
    </ligand>
</feature>
<feature type="short sequence motif" description="'HIGH' region" evidence="9">
    <location>
        <begin position="31"/>
        <end position="41"/>
    </location>
</feature>
<dbReference type="InterPro" id="IPR032678">
    <property type="entry name" value="tRNA-synt_1_cat_dom"/>
</dbReference>
<organism evidence="12 13">
    <name type="scientific">Candidatus Uhrbacteria bacterium CG10_big_fil_rev_8_21_14_0_10_48_11</name>
    <dbReference type="NCBI Taxonomy" id="1975037"/>
    <lineage>
        <taxon>Bacteria</taxon>
        <taxon>Candidatus Uhriibacteriota</taxon>
    </lineage>
</organism>
<dbReference type="Proteomes" id="UP000231152">
    <property type="component" value="Unassembled WGS sequence"/>
</dbReference>
<comment type="cofactor">
    <cofactor evidence="9">
        <name>Zn(2+)</name>
        <dbReference type="ChEBI" id="CHEBI:29105"/>
    </cofactor>
    <text evidence="9">Binds 1 zinc ion per subunit.</text>
</comment>
<evidence type="ECO:0000256" key="3">
    <source>
        <dbReference type="ARBA" id="ARBA00022723"/>
    </source>
</evidence>
<evidence type="ECO:0000259" key="11">
    <source>
        <dbReference type="Pfam" id="PF23493"/>
    </source>
</evidence>
<keyword evidence="4 9" id="KW-0547">Nucleotide-binding</keyword>
<comment type="similarity">
    <text evidence="9">Belongs to the class-I aminoacyl-tRNA synthetase family.</text>
</comment>
<dbReference type="InterPro" id="IPR015803">
    <property type="entry name" value="Cys-tRNA-ligase"/>
</dbReference>
<dbReference type="InterPro" id="IPR009080">
    <property type="entry name" value="tRNAsynth_Ia_anticodon-bd"/>
</dbReference>
<evidence type="ECO:0000256" key="2">
    <source>
        <dbReference type="ARBA" id="ARBA00022598"/>
    </source>
</evidence>
<feature type="binding site" evidence="9">
    <location>
        <position position="285"/>
    </location>
    <ligand>
        <name>ATP</name>
        <dbReference type="ChEBI" id="CHEBI:30616"/>
    </ligand>
</feature>
<dbReference type="InterPro" id="IPR014729">
    <property type="entry name" value="Rossmann-like_a/b/a_fold"/>
</dbReference>
<keyword evidence="5 9" id="KW-0862">Zinc</keyword>
<feature type="domain" description="Cysteinyl-tRNA ligase anticodon binding" evidence="11">
    <location>
        <begin position="414"/>
        <end position="454"/>
    </location>
</feature>
<dbReference type="NCBIfam" id="TIGR00435">
    <property type="entry name" value="cysS"/>
    <property type="match status" value="1"/>
</dbReference>
<name>A0A2M8LEW1_9BACT</name>
<keyword evidence="8 9" id="KW-0030">Aminoacyl-tRNA synthetase</keyword>
<comment type="catalytic activity">
    <reaction evidence="9">
        <text>tRNA(Cys) + L-cysteine + ATP = L-cysteinyl-tRNA(Cys) + AMP + diphosphate</text>
        <dbReference type="Rhea" id="RHEA:17773"/>
        <dbReference type="Rhea" id="RHEA-COMP:9661"/>
        <dbReference type="Rhea" id="RHEA-COMP:9679"/>
        <dbReference type="ChEBI" id="CHEBI:30616"/>
        <dbReference type="ChEBI" id="CHEBI:33019"/>
        <dbReference type="ChEBI" id="CHEBI:35235"/>
        <dbReference type="ChEBI" id="CHEBI:78442"/>
        <dbReference type="ChEBI" id="CHEBI:78517"/>
        <dbReference type="ChEBI" id="CHEBI:456215"/>
        <dbReference type="EC" id="6.1.1.16"/>
    </reaction>
</comment>
<comment type="caution">
    <text evidence="12">The sequence shown here is derived from an EMBL/GenBank/DDBJ whole genome shotgun (WGS) entry which is preliminary data.</text>
</comment>
<evidence type="ECO:0000256" key="4">
    <source>
        <dbReference type="ARBA" id="ARBA00022741"/>
    </source>
</evidence>
<dbReference type="GO" id="GO:0004817">
    <property type="term" value="F:cysteine-tRNA ligase activity"/>
    <property type="evidence" value="ECO:0007669"/>
    <property type="project" value="UniProtKB-UniRule"/>
</dbReference>
<dbReference type="GO" id="GO:0005829">
    <property type="term" value="C:cytosol"/>
    <property type="evidence" value="ECO:0007669"/>
    <property type="project" value="TreeGrafter"/>
</dbReference>
<sequence>MDIQLYNTATRRKETLHPIKKKIVSLYTCGPTVYWYAHIGNFRTFIFYDVLRRTLAFLGYRVRHVMNITDVGHLVADADIGEEKMAAAAKRERKTAWQVADFYTGAYLRDARLLNIIPSTKQPRATEHIREQIALVRELEKKGHTYRTNDGIYFDVTTFPHYGALSGQSLSDKQGGKRVAVGDKKNPADFALWKFSPADEKRDMEWKSPWGIGFPGWHVECSAMARKYLGQPFDIHAGGIDHLPIHHENEIAQSVAAYGVPLAHLWLHGEFLVLGKPNNEERMGKSEGNIKTIGELVSQFHVDPLAYRYLCLTTHYRSKLYFNEKSLKAADHALRRLRKHARDLGKAGREGVAEFEERFRQALANDLDTPTALAIVWELVKVRGLAPGDVKRSLLLFDTVLGIDIDRRAEKISVPRAVQELIEKRDAARAAKEWGKADEIRKAIAAAGFVVEDTSEGPKAQKLLT</sequence>
<comment type="subunit">
    <text evidence="1 9">Monomer.</text>
</comment>
<keyword evidence="2 9" id="KW-0436">Ligase</keyword>
<dbReference type="EC" id="6.1.1.16" evidence="9"/>
<evidence type="ECO:0000256" key="8">
    <source>
        <dbReference type="ARBA" id="ARBA00023146"/>
    </source>
</evidence>
<reference evidence="12 13" key="1">
    <citation type="submission" date="2017-09" db="EMBL/GenBank/DDBJ databases">
        <title>Depth-based differentiation of microbial function through sediment-hosted aquifers and enrichment of novel symbionts in the deep terrestrial subsurface.</title>
        <authorList>
            <person name="Probst A.J."/>
            <person name="Ladd B."/>
            <person name="Jarett J.K."/>
            <person name="Geller-Mcgrath D.E."/>
            <person name="Sieber C.M."/>
            <person name="Emerson J.B."/>
            <person name="Anantharaman K."/>
            <person name="Thomas B.C."/>
            <person name="Malmstrom R."/>
            <person name="Stieglmeier M."/>
            <person name="Klingl A."/>
            <person name="Woyke T."/>
            <person name="Ryan C.M."/>
            <person name="Banfield J.F."/>
        </authorList>
    </citation>
    <scope>NUCLEOTIDE SEQUENCE [LARGE SCALE GENOMIC DNA]</scope>
    <source>
        <strain evidence="12">CG10_big_fil_rev_8_21_14_0_10_48_11</strain>
    </source>
</reference>
<dbReference type="SUPFAM" id="SSF52374">
    <property type="entry name" value="Nucleotidylyl transferase"/>
    <property type="match status" value="1"/>
</dbReference>
<evidence type="ECO:0000256" key="5">
    <source>
        <dbReference type="ARBA" id="ARBA00022833"/>
    </source>
</evidence>
<dbReference type="PANTHER" id="PTHR10890">
    <property type="entry name" value="CYSTEINYL-TRNA SYNTHETASE"/>
    <property type="match status" value="1"/>
</dbReference>
<dbReference type="GO" id="GO:0008270">
    <property type="term" value="F:zinc ion binding"/>
    <property type="evidence" value="ECO:0007669"/>
    <property type="project" value="UniProtKB-UniRule"/>
</dbReference>
<dbReference type="GO" id="GO:0005524">
    <property type="term" value="F:ATP binding"/>
    <property type="evidence" value="ECO:0007669"/>
    <property type="project" value="UniProtKB-UniRule"/>
</dbReference>
<accession>A0A2M8LEW1</accession>
<evidence type="ECO:0000256" key="7">
    <source>
        <dbReference type="ARBA" id="ARBA00022917"/>
    </source>
</evidence>
<feature type="binding site" evidence="9">
    <location>
        <position position="246"/>
    </location>
    <ligand>
        <name>Zn(2+)</name>
        <dbReference type="ChEBI" id="CHEBI:29105"/>
    </ligand>
</feature>
<proteinExistence type="inferred from homology"/>
<dbReference type="Pfam" id="PF23493">
    <property type="entry name" value="CysS_C"/>
    <property type="match status" value="1"/>
</dbReference>
<dbReference type="EMBL" id="PFET01000007">
    <property type="protein sequence ID" value="PJE75988.1"/>
    <property type="molecule type" value="Genomic_DNA"/>
</dbReference>
<dbReference type="PANTHER" id="PTHR10890:SF3">
    <property type="entry name" value="CYSTEINE--TRNA LIGASE, CYTOPLASMIC"/>
    <property type="match status" value="1"/>
</dbReference>
<comment type="subcellular location">
    <subcellularLocation>
        <location evidence="9">Cytoplasm</location>
    </subcellularLocation>
</comment>
<evidence type="ECO:0000313" key="12">
    <source>
        <dbReference type="EMBL" id="PJE75988.1"/>
    </source>
</evidence>
<evidence type="ECO:0000259" key="10">
    <source>
        <dbReference type="Pfam" id="PF01406"/>
    </source>
</evidence>
<dbReference type="Pfam" id="PF01406">
    <property type="entry name" value="tRNA-synt_1e"/>
    <property type="match status" value="1"/>
</dbReference>
<dbReference type="InterPro" id="IPR056411">
    <property type="entry name" value="CysS_C"/>
</dbReference>